<gene>
    <name evidence="1" type="ORF">DSOL_3888</name>
</gene>
<dbReference type="EMBL" id="MLBF01000039">
    <property type="protein sequence ID" value="OLN28811.1"/>
    <property type="molecule type" value="Genomic_DNA"/>
</dbReference>
<protein>
    <submittedName>
        <fullName evidence="1">Uncharacterized protein</fullName>
    </submittedName>
</protein>
<proteinExistence type="predicted"/>
<evidence type="ECO:0000313" key="1">
    <source>
        <dbReference type="EMBL" id="OLN28811.1"/>
    </source>
</evidence>
<evidence type="ECO:0000313" key="2">
    <source>
        <dbReference type="Proteomes" id="UP000186102"/>
    </source>
</evidence>
<accession>A0A1Q8QN84</accession>
<dbReference type="AlphaFoldDB" id="A0A1Q8QN84"/>
<comment type="caution">
    <text evidence="1">The sequence shown here is derived from an EMBL/GenBank/DDBJ whole genome shotgun (WGS) entry which is preliminary data.</text>
</comment>
<name>A0A1Q8QN84_9FIRM</name>
<organism evidence="1 2">
    <name type="scientific">Desulfosporosinus metallidurans</name>
    <dbReference type="NCBI Taxonomy" id="1888891"/>
    <lineage>
        <taxon>Bacteria</taxon>
        <taxon>Bacillati</taxon>
        <taxon>Bacillota</taxon>
        <taxon>Clostridia</taxon>
        <taxon>Eubacteriales</taxon>
        <taxon>Desulfitobacteriaceae</taxon>
        <taxon>Desulfosporosinus</taxon>
    </lineage>
</organism>
<dbReference type="Proteomes" id="UP000186102">
    <property type="component" value="Unassembled WGS sequence"/>
</dbReference>
<reference evidence="1 2" key="1">
    <citation type="submission" date="2016-09" db="EMBL/GenBank/DDBJ databases">
        <title>Complete genome of Desulfosporosinus sp. OL.</title>
        <authorList>
            <person name="Mardanov A."/>
            <person name="Beletsky A."/>
            <person name="Panova A."/>
            <person name="Karnachuk O."/>
            <person name="Ravin N."/>
        </authorList>
    </citation>
    <scope>NUCLEOTIDE SEQUENCE [LARGE SCALE GENOMIC DNA]</scope>
    <source>
        <strain evidence="1 2">OL</strain>
    </source>
</reference>
<sequence>MNLVRNASQLLSNNMNLYSLMFFNFAKTYDIPLFCINPDSNEEKSLEASHIGLPGIFKS</sequence>
<keyword evidence="2" id="KW-1185">Reference proteome</keyword>